<feature type="compositionally biased region" description="Basic residues" evidence="6">
    <location>
        <begin position="218"/>
        <end position="237"/>
    </location>
</feature>
<dbReference type="Proteomes" id="UP001162541">
    <property type="component" value="Chromosome 4"/>
</dbReference>
<dbReference type="GO" id="GO:0016018">
    <property type="term" value="F:cyclosporin A binding"/>
    <property type="evidence" value="ECO:0007669"/>
    <property type="project" value="TreeGrafter"/>
</dbReference>
<evidence type="ECO:0000313" key="9">
    <source>
        <dbReference type="EMBL" id="OAE21457.1"/>
    </source>
</evidence>
<feature type="compositionally biased region" description="Low complexity" evidence="6">
    <location>
        <begin position="545"/>
        <end position="558"/>
    </location>
</feature>
<reference evidence="8" key="2">
    <citation type="journal article" date="2019" name="Curr. Biol.">
        <title>Chromatin organization in early land plants reveals an ancestral association between H3K27me3, transposons, and constitutive heterochromatin.</title>
        <authorList>
            <person name="Montgomery S.A."/>
            <person name="Tanizawa Y."/>
            <person name="Galik B."/>
            <person name="Wang N."/>
            <person name="Ito T."/>
            <person name="Mochizuki T."/>
            <person name="Akimcheva S."/>
            <person name="Bowman J."/>
            <person name="Cognat V."/>
            <person name="Drouard L."/>
            <person name="Ekker H."/>
            <person name="Houng S."/>
            <person name="Kohchi T."/>
            <person name="Lin S."/>
            <person name="Liu L.D."/>
            <person name="Nakamura Y."/>
            <person name="Valeeva L.R."/>
            <person name="Shakirov E.V."/>
            <person name="Shippen D.E."/>
            <person name="Wei W."/>
            <person name="Yagura M."/>
            <person name="Yamaoka S."/>
            <person name="Yamato K.T."/>
            <person name="Liu C."/>
            <person name="Berger F."/>
        </authorList>
    </citation>
    <scope>NUCLEOTIDE SEQUENCE [LARGE SCALE GENOMIC DNA]</scope>
    <source>
        <strain evidence="8">Tak-1</strain>
    </source>
</reference>
<gene>
    <name evidence="9" type="ORF">AXG93_3506s1310</name>
    <name evidence="8" type="ORF">Mp_4g11190</name>
</gene>
<feature type="compositionally biased region" description="Basic residues" evidence="6">
    <location>
        <begin position="591"/>
        <end position="609"/>
    </location>
</feature>
<dbReference type="PANTHER" id="PTHR11071:SF561">
    <property type="entry name" value="PEPTIDYL-PROLYL CIS-TRANS ISOMERASE D-RELATED"/>
    <property type="match status" value="1"/>
</dbReference>
<evidence type="ECO:0000313" key="11">
    <source>
        <dbReference type="Proteomes" id="UP001162541"/>
    </source>
</evidence>
<evidence type="ECO:0000256" key="3">
    <source>
        <dbReference type="ARBA" id="ARBA00013194"/>
    </source>
</evidence>
<organism evidence="9 10">
    <name type="scientific">Marchantia polymorpha subsp. ruderalis</name>
    <dbReference type="NCBI Taxonomy" id="1480154"/>
    <lineage>
        <taxon>Eukaryota</taxon>
        <taxon>Viridiplantae</taxon>
        <taxon>Streptophyta</taxon>
        <taxon>Embryophyta</taxon>
        <taxon>Marchantiophyta</taxon>
        <taxon>Marchantiopsida</taxon>
        <taxon>Marchantiidae</taxon>
        <taxon>Marchantiales</taxon>
        <taxon>Marchantiaceae</taxon>
        <taxon>Marchantia</taxon>
    </lineage>
</organism>
<feature type="compositionally biased region" description="Acidic residues" evidence="6">
    <location>
        <begin position="241"/>
        <end position="251"/>
    </location>
</feature>
<feature type="compositionally biased region" description="Basic and acidic residues" evidence="6">
    <location>
        <begin position="562"/>
        <end position="574"/>
    </location>
</feature>
<dbReference type="PROSITE" id="PS50072">
    <property type="entry name" value="CSA_PPIASE_2"/>
    <property type="match status" value="1"/>
</dbReference>
<feature type="region of interest" description="Disordered" evidence="6">
    <location>
        <begin position="426"/>
        <end position="768"/>
    </location>
</feature>
<dbReference type="FunFam" id="2.40.100.10:FF:000022">
    <property type="entry name" value="Peptidyl-prolyl cis-trans isomerase CYP95"/>
    <property type="match status" value="1"/>
</dbReference>
<dbReference type="GO" id="GO:0005737">
    <property type="term" value="C:cytoplasm"/>
    <property type="evidence" value="ECO:0007669"/>
    <property type="project" value="TreeGrafter"/>
</dbReference>
<dbReference type="CDD" id="cd01926">
    <property type="entry name" value="cyclophilin_ABH_like"/>
    <property type="match status" value="1"/>
</dbReference>
<feature type="compositionally biased region" description="Low complexity" evidence="6">
    <location>
        <begin position="368"/>
        <end position="378"/>
    </location>
</feature>
<accession>A0A176VLL2</accession>
<protein>
    <recommendedName>
        <fullName evidence="3">peptidylprolyl isomerase</fullName>
        <ecNumber evidence="3">5.2.1.8</ecNumber>
    </recommendedName>
</protein>
<comment type="catalytic activity">
    <reaction evidence="1">
        <text>[protein]-peptidylproline (omega=180) = [protein]-peptidylproline (omega=0)</text>
        <dbReference type="Rhea" id="RHEA:16237"/>
        <dbReference type="Rhea" id="RHEA-COMP:10747"/>
        <dbReference type="Rhea" id="RHEA-COMP:10748"/>
        <dbReference type="ChEBI" id="CHEBI:83833"/>
        <dbReference type="ChEBI" id="CHEBI:83834"/>
        <dbReference type="EC" id="5.2.1.8"/>
    </reaction>
</comment>
<proteinExistence type="inferred from homology"/>
<dbReference type="Pfam" id="PF00160">
    <property type="entry name" value="Pro_isomerase"/>
    <property type="match status" value="1"/>
</dbReference>
<dbReference type="GO" id="GO:0006457">
    <property type="term" value="P:protein folding"/>
    <property type="evidence" value="ECO:0007669"/>
    <property type="project" value="InterPro"/>
</dbReference>
<feature type="compositionally biased region" description="Low complexity" evidence="6">
    <location>
        <begin position="641"/>
        <end position="653"/>
    </location>
</feature>
<evidence type="ECO:0000256" key="5">
    <source>
        <dbReference type="ARBA" id="ARBA00023235"/>
    </source>
</evidence>
<feature type="compositionally biased region" description="Low complexity" evidence="6">
    <location>
        <begin position="252"/>
        <end position="272"/>
    </location>
</feature>
<feature type="compositionally biased region" description="Basic residues" evidence="6">
    <location>
        <begin position="278"/>
        <end position="317"/>
    </location>
</feature>
<evidence type="ECO:0000256" key="2">
    <source>
        <dbReference type="ARBA" id="ARBA00007365"/>
    </source>
</evidence>
<evidence type="ECO:0000259" key="7">
    <source>
        <dbReference type="PROSITE" id="PS50072"/>
    </source>
</evidence>
<dbReference type="GO" id="GO:0003755">
    <property type="term" value="F:peptidyl-prolyl cis-trans isomerase activity"/>
    <property type="evidence" value="ECO:0007669"/>
    <property type="project" value="UniProtKB-KW"/>
</dbReference>
<feature type="compositionally biased region" description="Low complexity" evidence="6">
    <location>
        <begin position="728"/>
        <end position="744"/>
    </location>
</feature>
<dbReference type="InterPro" id="IPR029000">
    <property type="entry name" value="Cyclophilin-like_dom_sf"/>
</dbReference>
<sequence length="768" mass="84658">MGKSKVFNPRVFFDITIDGDPAGRMIMELYADTVPKTAENFRALCTGEKGVGAVTGKALHFKGSIFHRVIPGFMAQGGDFSKKNGTGGESIYGGKFADENFKHSHDGPGVLSMANAGPNTNGSQFFITFKSTSHLNGKHVVFGRVVEGLDLLKKIETQPTGQRNIPEVPIKIANCGEIMQGKDTGVPASDAEKKKVKKVKGGRHDTSSDEDEYEEVRGKKKHRKVSKDRRKKKRRRHYSDSDSDSSTDSESDSNSSSESDSESPSSSDLSFSSEEDRKKKKRKPVKKEKRKSVKRKRDKRKEKRRSRKDKRSKKKSKWSSESESSDSEVDTDSSTEPDSGTESDSESDAKEPRSKTKASVGATKASKKAALPGKAAAATQLQAVQKVQGGKVIGNQVQEETMEAVISNTRDVYPNAGSLEVMKRKEEFELSMKPKSIPSPIRGRSDSRSRSRSLSRSRSASPVRGSPSKTESLKPSISRTPSRSVSISPIASPVREKSKTPVPQALRSRSVTPARSPSPADGTPKRIRRGRGFSQQYSYARRYRTPSPDRSPPRSYRYGGRGLDRDRDRYDRGSNYRFGGGYRGYRDRSPPRRRSPPRGRTPPRHRKSYSRSLSRSRSPVRGPVRNPPYRRTNRLNDSKSPEPGSPISSPEAPRMSETLRARLGPRVGGAQGKDADGNGAPKLKRSRSYDRRSYSGSRSPRRSPSESPSPRGRGLVSYGRMKEDRSPRQAQSPSVSPSRSSSRSPSPPPSKPGLVSYGEGSPDSRSMS</sequence>
<feature type="compositionally biased region" description="Acidic residues" evidence="6">
    <location>
        <begin position="323"/>
        <end position="346"/>
    </location>
</feature>
<evidence type="ECO:0000256" key="1">
    <source>
        <dbReference type="ARBA" id="ARBA00000971"/>
    </source>
</evidence>
<feature type="region of interest" description="Disordered" evidence="6">
    <location>
        <begin position="180"/>
        <end position="380"/>
    </location>
</feature>
<dbReference type="EC" id="5.2.1.8" evidence="3"/>
<dbReference type="PANTHER" id="PTHR11071">
    <property type="entry name" value="PEPTIDYL-PROLYL CIS-TRANS ISOMERASE"/>
    <property type="match status" value="1"/>
</dbReference>
<feature type="compositionally biased region" description="Low complexity" evidence="6">
    <location>
        <begin position="705"/>
        <end position="714"/>
    </location>
</feature>
<keyword evidence="4" id="KW-0697">Rotamase</keyword>
<dbReference type="InterPro" id="IPR002130">
    <property type="entry name" value="Cyclophilin-type_PPIase_dom"/>
</dbReference>
<keyword evidence="5" id="KW-0413">Isomerase</keyword>
<feature type="domain" description="PPIase cyclophilin-type" evidence="7">
    <location>
        <begin position="12"/>
        <end position="177"/>
    </location>
</feature>
<evidence type="ECO:0000313" key="10">
    <source>
        <dbReference type="Proteomes" id="UP000077202"/>
    </source>
</evidence>
<name>A0A176VLL2_MARPO</name>
<dbReference type="PRINTS" id="PR00153">
    <property type="entry name" value="CSAPPISMRASE"/>
</dbReference>
<evidence type="ECO:0000256" key="4">
    <source>
        <dbReference type="ARBA" id="ARBA00023110"/>
    </source>
</evidence>
<dbReference type="Proteomes" id="UP000077202">
    <property type="component" value="Unassembled WGS sequence"/>
</dbReference>
<feature type="compositionally biased region" description="Low complexity" evidence="6">
    <location>
        <begin position="610"/>
        <end position="621"/>
    </location>
</feature>
<dbReference type="EMBL" id="LVLJ01003432">
    <property type="protein sequence ID" value="OAE21457.1"/>
    <property type="molecule type" value="Genomic_DNA"/>
</dbReference>
<feature type="compositionally biased region" description="Polar residues" evidence="6">
    <location>
        <begin position="467"/>
        <end position="489"/>
    </location>
</feature>
<reference evidence="11" key="3">
    <citation type="journal article" date="2020" name="Curr. Biol.">
        <title>Chromatin organization in early land plants reveals an ancestral association between H3K27me3, transposons, and constitutive heterochromatin.</title>
        <authorList>
            <person name="Montgomery S.A."/>
            <person name="Tanizawa Y."/>
            <person name="Galik B."/>
            <person name="Wang N."/>
            <person name="Ito T."/>
            <person name="Mochizuki T."/>
            <person name="Akimcheva S."/>
            <person name="Bowman J.L."/>
            <person name="Cognat V."/>
            <person name="Marechal-Drouard L."/>
            <person name="Ekker H."/>
            <person name="Hong S.F."/>
            <person name="Kohchi T."/>
            <person name="Lin S.S."/>
            <person name="Liu L.D."/>
            <person name="Nakamura Y."/>
            <person name="Valeeva L.R."/>
            <person name="Shakirov E.V."/>
            <person name="Shippen D.E."/>
            <person name="Wei W.L."/>
            <person name="Yagura M."/>
            <person name="Yamaoka S."/>
            <person name="Yamato K.T."/>
            <person name="Liu C."/>
            <person name="Berger F."/>
        </authorList>
    </citation>
    <scope>NUCLEOTIDE SEQUENCE [LARGE SCALE GENOMIC DNA]</scope>
    <source>
        <strain evidence="11">Tak-1</strain>
    </source>
</reference>
<dbReference type="InterPro" id="IPR020892">
    <property type="entry name" value="Cyclophilin-type_PPIase_CS"/>
</dbReference>
<keyword evidence="10" id="KW-1185">Reference proteome</keyword>
<dbReference type="AlphaFoldDB" id="A0A176VLL2"/>
<comment type="similarity">
    <text evidence="2">Belongs to the cyclophilin-type PPIase family.</text>
</comment>
<dbReference type="PROSITE" id="PS00170">
    <property type="entry name" value="CSA_PPIASE_1"/>
    <property type="match status" value="1"/>
</dbReference>
<evidence type="ECO:0000313" key="8">
    <source>
        <dbReference type="EMBL" id="BBN08389.1"/>
    </source>
</evidence>
<dbReference type="EMBL" id="AP019869">
    <property type="protein sequence ID" value="BBN08389.1"/>
    <property type="molecule type" value="Genomic_DNA"/>
</dbReference>
<evidence type="ECO:0000256" key="6">
    <source>
        <dbReference type="SAM" id="MobiDB-lite"/>
    </source>
</evidence>
<reference evidence="9 10" key="1">
    <citation type="submission" date="2016-03" db="EMBL/GenBank/DDBJ databases">
        <title>Mechanisms controlling the formation of the plant cell surface in tip-growing cells are functionally conserved among land plants.</title>
        <authorList>
            <person name="Honkanen S."/>
            <person name="Jones V.A."/>
            <person name="Morieri G."/>
            <person name="Champion C."/>
            <person name="Hetherington A.J."/>
            <person name="Kelly S."/>
            <person name="Saint-Marcoux D."/>
            <person name="Proust H."/>
            <person name="Prescott H."/>
            <person name="Dolan L."/>
        </authorList>
    </citation>
    <scope>NUCLEOTIDE SEQUENCE [LARGE SCALE GENOMIC DNA]</scope>
    <source>
        <strain evidence="10">cv. Tak-1 and cv. Tak-2</strain>
        <tissue evidence="9">Whole gametophyte</tissue>
    </source>
</reference>
<dbReference type="Gene3D" id="2.40.100.10">
    <property type="entry name" value="Cyclophilin-like"/>
    <property type="match status" value="1"/>
</dbReference>
<dbReference type="SUPFAM" id="SSF50891">
    <property type="entry name" value="Cyclophilin-like"/>
    <property type="match status" value="1"/>
</dbReference>